<dbReference type="AlphaFoldDB" id="A0AAX6F003"/>
<gene>
    <name evidence="2" type="ORF">M6B38_162600</name>
</gene>
<evidence type="ECO:0000313" key="3">
    <source>
        <dbReference type="Proteomes" id="UP001140949"/>
    </source>
</evidence>
<reference evidence="2" key="1">
    <citation type="journal article" date="2023" name="GigaByte">
        <title>Genome assembly of the bearded iris, Iris pallida Lam.</title>
        <authorList>
            <person name="Bruccoleri R.E."/>
            <person name="Oakeley E.J."/>
            <person name="Faust A.M.E."/>
            <person name="Altorfer M."/>
            <person name="Dessus-Babus S."/>
            <person name="Burckhardt D."/>
            <person name="Oertli M."/>
            <person name="Naumann U."/>
            <person name="Petersen F."/>
            <person name="Wong J."/>
        </authorList>
    </citation>
    <scope>NUCLEOTIDE SEQUENCE</scope>
    <source>
        <strain evidence="2">GSM-AAB239-AS_SAM_17_03QT</strain>
    </source>
</reference>
<accession>A0AAX6F003</accession>
<dbReference type="EMBL" id="JANAVB010033015">
    <property type="protein sequence ID" value="KAJ6809666.1"/>
    <property type="molecule type" value="Genomic_DNA"/>
</dbReference>
<dbReference type="Proteomes" id="UP001140949">
    <property type="component" value="Unassembled WGS sequence"/>
</dbReference>
<evidence type="ECO:0000313" key="2">
    <source>
        <dbReference type="EMBL" id="KAJ6809666.1"/>
    </source>
</evidence>
<comment type="caution">
    <text evidence="2">The sequence shown here is derived from an EMBL/GenBank/DDBJ whole genome shotgun (WGS) entry which is preliminary data.</text>
</comment>
<protein>
    <submittedName>
        <fullName evidence="2">Chaperone protein dnaJ A6, chloroplastic-like isoform X1</fullName>
    </submittedName>
</protein>
<name>A0AAX6F003_IRIPA</name>
<feature type="compositionally biased region" description="Low complexity" evidence="1">
    <location>
        <begin position="67"/>
        <end position="79"/>
    </location>
</feature>
<organism evidence="2 3">
    <name type="scientific">Iris pallida</name>
    <name type="common">Sweet iris</name>
    <dbReference type="NCBI Taxonomy" id="29817"/>
    <lineage>
        <taxon>Eukaryota</taxon>
        <taxon>Viridiplantae</taxon>
        <taxon>Streptophyta</taxon>
        <taxon>Embryophyta</taxon>
        <taxon>Tracheophyta</taxon>
        <taxon>Spermatophyta</taxon>
        <taxon>Magnoliopsida</taxon>
        <taxon>Liliopsida</taxon>
        <taxon>Asparagales</taxon>
        <taxon>Iridaceae</taxon>
        <taxon>Iridoideae</taxon>
        <taxon>Irideae</taxon>
        <taxon>Iris</taxon>
    </lineage>
</organism>
<feature type="compositionally biased region" description="Polar residues" evidence="1">
    <location>
        <begin position="55"/>
        <end position="64"/>
    </location>
</feature>
<feature type="region of interest" description="Disordered" evidence="1">
    <location>
        <begin position="43"/>
        <end position="87"/>
    </location>
</feature>
<feature type="compositionally biased region" description="Low complexity" evidence="1">
    <location>
        <begin position="44"/>
        <end position="54"/>
    </location>
</feature>
<keyword evidence="3" id="KW-1185">Reference proteome</keyword>
<sequence length="87" mass="9083">MSSATASCSSFFTSSNRIKALQISAMAPKNKVPFSPNSTKHAIFPSFSSSSSPPRTSALTSLGSWRQGGSSAASRVRASSPRRRGST</sequence>
<reference evidence="2" key="2">
    <citation type="submission" date="2023-04" db="EMBL/GenBank/DDBJ databases">
        <authorList>
            <person name="Bruccoleri R.E."/>
            <person name="Oakeley E.J."/>
            <person name="Faust A.-M."/>
            <person name="Dessus-Babus S."/>
            <person name="Altorfer M."/>
            <person name="Burckhardt D."/>
            <person name="Oertli M."/>
            <person name="Naumann U."/>
            <person name="Petersen F."/>
            <person name="Wong J."/>
        </authorList>
    </citation>
    <scope>NUCLEOTIDE SEQUENCE</scope>
    <source>
        <strain evidence="2">GSM-AAB239-AS_SAM_17_03QT</strain>
        <tissue evidence="2">Leaf</tissue>
    </source>
</reference>
<proteinExistence type="predicted"/>
<evidence type="ECO:0000256" key="1">
    <source>
        <dbReference type="SAM" id="MobiDB-lite"/>
    </source>
</evidence>